<proteinExistence type="predicted"/>
<dbReference type="SUPFAM" id="SSF53474">
    <property type="entry name" value="alpha/beta-Hydrolases"/>
    <property type="match status" value="1"/>
</dbReference>
<evidence type="ECO:0000313" key="1">
    <source>
        <dbReference type="EMBL" id="OGK54538.1"/>
    </source>
</evidence>
<evidence type="ECO:0008006" key="3">
    <source>
        <dbReference type="Google" id="ProtNLM"/>
    </source>
</evidence>
<protein>
    <recommendedName>
        <fullName evidence="3">Peptidase S33 tripeptidyl aminopeptidase-like C-terminal domain-containing protein</fullName>
    </recommendedName>
</protein>
<gene>
    <name evidence="1" type="ORF">A3B56_01910</name>
</gene>
<dbReference type="AlphaFoldDB" id="A0A1F7JFX6"/>
<comment type="caution">
    <text evidence="1">The sequence shown here is derived from an EMBL/GenBank/DDBJ whole genome shotgun (WGS) entry which is preliminary data.</text>
</comment>
<dbReference type="InterPro" id="IPR029058">
    <property type="entry name" value="AB_hydrolase_fold"/>
</dbReference>
<dbReference type="EMBL" id="MGAU01000030">
    <property type="protein sequence ID" value="OGK54538.1"/>
    <property type="molecule type" value="Genomic_DNA"/>
</dbReference>
<name>A0A1F7JFX6_9BACT</name>
<reference evidence="1 2" key="1">
    <citation type="journal article" date="2016" name="Nat. Commun.">
        <title>Thousands of microbial genomes shed light on interconnected biogeochemical processes in an aquifer system.</title>
        <authorList>
            <person name="Anantharaman K."/>
            <person name="Brown C.T."/>
            <person name="Hug L.A."/>
            <person name="Sharon I."/>
            <person name="Castelle C.J."/>
            <person name="Probst A.J."/>
            <person name="Thomas B.C."/>
            <person name="Singh A."/>
            <person name="Wilkins M.J."/>
            <person name="Karaoz U."/>
            <person name="Brodie E.L."/>
            <person name="Williams K.H."/>
            <person name="Hubbard S.S."/>
            <person name="Banfield J.F."/>
        </authorList>
    </citation>
    <scope>NUCLEOTIDE SEQUENCE [LARGE SCALE GENOMIC DNA]</scope>
</reference>
<dbReference type="Gene3D" id="3.40.50.1820">
    <property type="entry name" value="alpha/beta hydrolase"/>
    <property type="match status" value="1"/>
</dbReference>
<organism evidence="1 2">
    <name type="scientific">Candidatus Roizmanbacteria bacterium RIFCSPLOWO2_01_FULL_45_11</name>
    <dbReference type="NCBI Taxonomy" id="1802070"/>
    <lineage>
        <taxon>Bacteria</taxon>
        <taxon>Candidatus Roizmaniibacteriota</taxon>
    </lineage>
</organism>
<accession>A0A1F7JFX6</accession>
<evidence type="ECO:0000313" key="2">
    <source>
        <dbReference type="Proteomes" id="UP000178486"/>
    </source>
</evidence>
<dbReference type="Proteomes" id="UP000178486">
    <property type="component" value="Unassembled WGS sequence"/>
</dbReference>
<sequence length="120" mass="13654">MDASFKNLIFRDRKESLRQGIKAAATDLKLYASDWGFSLKDIKIPVYLWYGKSDKNVSLAMGKYYASQIPQSILTIYDGGHFSWIHSQNNVVMTCTSRVTDIFLELIPIPWGIGRTIAVF</sequence>